<keyword evidence="5 7" id="KW-1133">Transmembrane helix</keyword>
<evidence type="ECO:0000259" key="8">
    <source>
        <dbReference type="PROSITE" id="PS50928"/>
    </source>
</evidence>
<dbReference type="SUPFAM" id="SSF161098">
    <property type="entry name" value="MetI-like"/>
    <property type="match status" value="1"/>
</dbReference>
<dbReference type="PANTHER" id="PTHR43744">
    <property type="entry name" value="ABC TRANSPORTER PERMEASE PROTEIN MG189-RELATED-RELATED"/>
    <property type="match status" value="1"/>
</dbReference>
<feature type="transmembrane region" description="Helical" evidence="7">
    <location>
        <begin position="142"/>
        <end position="167"/>
    </location>
</feature>
<keyword evidence="2 7" id="KW-0813">Transport</keyword>
<evidence type="ECO:0000256" key="7">
    <source>
        <dbReference type="RuleBase" id="RU363032"/>
    </source>
</evidence>
<evidence type="ECO:0000256" key="1">
    <source>
        <dbReference type="ARBA" id="ARBA00004651"/>
    </source>
</evidence>
<proteinExistence type="inferred from homology"/>
<evidence type="ECO:0000256" key="6">
    <source>
        <dbReference type="ARBA" id="ARBA00023136"/>
    </source>
</evidence>
<name>A0ABY7XSW0_MICLT</name>
<dbReference type="Proteomes" id="UP001215097">
    <property type="component" value="Chromosome"/>
</dbReference>
<comment type="similarity">
    <text evidence="7">Belongs to the binding-protein-dependent transport system permease family.</text>
</comment>
<feature type="transmembrane region" description="Helical" evidence="7">
    <location>
        <begin position="12"/>
        <end position="31"/>
    </location>
</feature>
<sequence length="289" mass="31393">MIARLSGRLGRNILLLSALLFFGVPVLWLFLATTKTSDQLRNDAPMSFGSFEQIGIAWSHLIGYNDGIIATWTLNSILYTLGSMVIALLACVPAGYGLAKFRFRGRGVVLFLTLVTMVVPSAALILPLYLQMSAVGLTNTPWSVILPLAFYPFGVYLVYLFAATTIPDSVIEAARLDGLSEWGIMMRIFLPLAVPVIVMVAFFAFVNAWNAFFLPYIMLTDSDLANLQTGLQLLMRNTNALGGANFTGIPIREPEIALAAIVSVSPILLIFLFAQRHLVAGQTAGAEKG</sequence>
<dbReference type="PROSITE" id="PS50928">
    <property type="entry name" value="ABC_TM1"/>
    <property type="match status" value="1"/>
</dbReference>
<feature type="domain" description="ABC transmembrane type-1" evidence="8">
    <location>
        <begin position="73"/>
        <end position="274"/>
    </location>
</feature>
<dbReference type="PANTHER" id="PTHR43744:SF12">
    <property type="entry name" value="ABC TRANSPORTER PERMEASE PROTEIN MG189-RELATED"/>
    <property type="match status" value="1"/>
</dbReference>
<feature type="transmembrane region" description="Helical" evidence="7">
    <location>
        <begin position="256"/>
        <end position="274"/>
    </location>
</feature>
<evidence type="ECO:0000256" key="3">
    <source>
        <dbReference type="ARBA" id="ARBA00022475"/>
    </source>
</evidence>
<dbReference type="Pfam" id="PF00528">
    <property type="entry name" value="BPD_transp_1"/>
    <property type="match status" value="1"/>
</dbReference>
<organism evidence="9 10">
    <name type="scientific">Microbacterium luteolum</name>
    <name type="common">Aureobacterium luteolum</name>
    <dbReference type="NCBI Taxonomy" id="69367"/>
    <lineage>
        <taxon>Bacteria</taxon>
        <taxon>Bacillati</taxon>
        <taxon>Actinomycetota</taxon>
        <taxon>Actinomycetes</taxon>
        <taxon>Micrococcales</taxon>
        <taxon>Microbacteriaceae</taxon>
        <taxon>Microbacterium</taxon>
    </lineage>
</organism>
<comment type="subcellular location">
    <subcellularLocation>
        <location evidence="1 7">Cell membrane</location>
        <topology evidence="1 7">Multi-pass membrane protein</topology>
    </subcellularLocation>
</comment>
<keyword evidence="10" id="KW-1185">Reference proteome</keyword>
<keyword evidence="3" id="KW-1003">Cell membrane</keyword>
<feature type="transmembrane region" description="Helical" evidence="7">
    <location>
        <begin position="77"/>
        <end position="96"/>
    </location>
</feature>
<dbReference type="InterPro" id="IPR035906">
    <property type="entry name" value="MetI-like_sf"/>
</dbReference>
<gene>
    <name evidence="9" type="ORF">KV395_19345</name>
</gene>
<keyword evidence="6 7" id="KW-0472">Membrane</keyword>
<dbReference type="EMBL" id="CP078075">
    <property type="protein sequence ID" value="WDM45270.1"/>
    <property type="molecule type" value="Genomic_DNA"/>
</dbReference>
<dbReference type="CDD" id="cd06261">
    <property type="entry name" value="TM_PBP2"/>
    <property type="match status" value="1"/>
</dbReference>
<feature type="transmembrane region" description="Helical" evidence="7">
    <location>
        <begin position="108"/>
        <end position="130"/>
    </location>
</feature>
<accession>A0ABY7XSW0</accession>
<evidence type="ECO:0000313" key="9">
    <source>
        <dbReference type="EMBL" id="WDM45270.1"/>
    </source>
</evidence>
<dbReference type="Gene3D" id="1.10.3720.10">
    <property type="entry name" value="MetI-like"/>
    <property type="match status" value="1"/>
</dbReference>
<evidence type="ECO:0000256" key="2">
    <source>
        <dbReference type="ARBA" id="ARBA00022448"/>
    </source>
</evidence>
<evidence type="ECO:0000313" key="10">
    <source>
        <dbReference type="Proteomes" id="UP001215097"/>
    </source>
</evidence>
<protein>
    <submittedName>
        <fullName evidence="9">Carbohydrate ABC transporter permease</fullName>
    </submittedName>
</protein>
<reference evidence="9 10" key="1">
    <citation type="submission" date="2021-06" db="EMBL/GenBank/DDBJ databases">
        <title>Genome-based taxonomic framework of Microbacterium strains isolated from marine environment, the description of four new species and reclassification of four preexisting species.</title>
        <authorList>
            <person name="Lee S.D."/>
            <person name="Kim S.-M."/>
            <person name="Byeon Y.-S."/>
            <person name="Yang H.L."/>
            <person name="Kim I.S."/>
        </authorList>
    </citation>
    <scope>NUCLEOTIDE SEQUENCE [LARGE SCALE GENOMIC DNA]</scope>
    <source>
        <strain evidence="9 10">KACC 14465</strain>
    </source>
</reference>
<keyword evidence="4 7" id="KW-0812">Transmembrane</keyword>
<evidence type="ECO:0000256" key="4">
    <source>
        <dbReference type="ARBA" id="ARBA00022692"/>
    </source>
</evidence>
<feature type="transmembrane region" description="Helical" evidence="7">
    <location>
        <begin position="188"/>
        <end position="209"/>
    </location>
</feature>
<dbReference type="RefSeq" id="WP_282215437.1">
    <property type="nucleotide sequence ID" value="NZ_BAAAUN010000001.1"/>
</dbReference>
<evidence type="ECO:0000256" key="5">
    <source>
        <dbReference type="ARBA" id="ARBA00022989"/>
    </source>
</evidence>
<dbReference type="InterPro" id="IPR000515">
    <property type="entry name" value="MetI-like"/>
</dbReference>